<dbReference type="Pfam" id="PF02885">
    <property type="entry name" value="Glycos_trans_3N"/>
    <property type="match status" value="1"/>
</dbReference>
<accession>A0ABP0WBN6</accession>
<evidence type="ECO:0000313" key="6">
    <source>
        <dbReference type="Proteomes" id="UP001497444"/>
    </source>
</evidence>
<dbReference type="PANTHER" id="PTHR43285">
    <property type="entry name" value="ANTHRANILATE PHOSPHORIBOSYLTRANSFERASE"/>
    <property type="match status" value="1"/>
</dbReference>
<keyword evidence="2" id="KW-0808">Transferase</keyword>
<keyword evidence="6" id="KW-1185">Reference proteome</keyword>
<feature type="domain" description="Glycosyl transferase family 3 N-terminal" evidence="4">
    <location>
        <begin position="82"/>
        <end position="142"/>
    </location>
</feature>
<dbReference type="NCBIfam" id="TIGR01245">
    <property type="entry name" value="trpD"/>
    <property type="match status" value="1"/>
</dbReference>
<protein>
    <recommendedName>
        <fullName evidence="7">Anthranilate phosphoribosyltransferase</fullName>
    </recommendedName>
</protein>
<dbReference type="Gene3D" id="3.40.1030.10">
    <property type="entry name" value="Nucleoside phosphorylase/phosphoribosyltransferase catalytic domain"/>
    <property type="match status" value="1"/>
</dbReference>
<evidence type="ECO:0000259" key="4">
    <source>
        <dbReference type="Pfam" id="PF02885"/>
    </source>
</evidence>
<dbReference type="InterPro" id="IPR005940">
    <property type="entry name" value="Anthranilate_Pribosyl_Tfrase"/>
</dbReference>
<reference evidence="5" key="1">
    <citation type="submission" date="2024-02" db="EMBL/GenBank/DDBJ databases">
        <authorList>
            <consortium name="ELIXIR-Norway"/>
            <consortium name="Elixir Norway"/>
        </authorList>
    </citation>
    <scope>NUCLEOTIDE SEQUENCE</scope>
</reference>
<dbReference type="InterPro" id="IPR017459">
    <property type="entry name" value="Glycosyl_Trfase_fam3_N_dom"/>
</dbReference>
<organism evidence="5 6">
    <name type="scientific">Sphagnum jensenii</name>
    <dbReference type="NCBI Taxonomy" id="128206"/>
    <lineage>
        <taxon>Eukaryota</taxon>
        <taxon>Viridiplantae</taxon>
        <taxon>Streptophyta</taxon>
        <taxon>Embryophyta</taxon>
        <taxon>Bryophyta</taxon>
        <taxon>Sphagnophytina</taxon>
        <taxon>Sphagnopsida</taxon>
        <taxon>Sphagnales</taxon>
        <taxon>Sphagnaceae</taxon>
        <taxon>Sphagnum</taxon>
    </lineage>
</organism>
<gene>
    <name evidence="5" type="ORF">CSSPJE1EN1_LOCUS8395</name>
</gene>
<dbReference type="PANTHER" id="PTHR43285:SF2">
    <property type="entry name" value="ANTHRANILATE PHOSPHORIBOSYLTRANSFERASE"/>
    <property type="match status" value="1"/>
</dbReference>
<keyword evidence="1" id="KW-0328">Glycosyltransferase</keyword>
<dbReference type="Proteomes" id="UP001497444">
    <property type="component" value="Chromosome 15"/>
</dbReference>
<dbReference type="HAMAP" id="MF_00211">
    <property type="entry name" value="TrpD"/>
    <property type="match status" value="1"/>
</dbReference>
<dbReference type="Gene3D" id="1.20.970.10">
    <property type="entry name" value="Transferase, Pyrimidine Nucleoside Phosphorylase, Chain C"/>
    <property type="match status" value="1"/>
</dbReference>
<name>A0ABP0WBN6_9BRYO</name>
<sequence>MMAGLCSQRPSCLSAQTASPTALFTRSPRVSRALPSRKTSANGENCSFSVSRRTLSRRKIGNDRILCAAAVTSPVRTFSIPQVMEELIRGTDLSQEQTEELMEELLKDPNPSVIAAFLVLLRVKGETINEITGLASVMLRKAVPVRTVEGALDIVGTGGDGANTVNISTGACILAAACGASVAKHGSRSSSSACGSADVLETLGVAIDLGPKGVATCVKDVGVGFMLAPRYHPAMKLVAPVRKSLKVKTAFNILGPMLNPARAPHSIVGVYHENLVEKMANVLQHFGTKRTLVVHCQGLDEMSPLGGGRILEVTPEKIQRFDYDPLDFGIARCTVEDLRGGDPDFNAKVLRDVFSGQQCPIADSLILNAGAGLMACGAVEDLGAGVALAREVHRSGKANVVLDAWIDLSQKLKAEERED</sequence>
<evidence type="ECO:0000259" key="3">
    <source>
        <dbReference type="Pfam" id="PF00591"/>
    </source>
</evidence>
<evidence type="ECO:0008006" key="7">
    <source>
        <dbReference type="Google" id="ProtNLM"/>
    </source>
</evidence>
<dbReference type="InterPro" id="IPR000312">
    <property type="entry name" value="Glycosyl_Trfase_fam3"/>
</dbReference>
<dbReference type="SUPFAM" id="SSF47648">
    <property type="entry name" value="Nucleoside phosphorylase/phosphoribosyltransferase N-terminal domain"/>
    <property type="match status" value="1"/>
</dbReference>
<evidence type="ECO:0000313" key="5">
    <source>
        <dbReference type="EMBL" id="CAK9262917.1"/>
    </source>
</evidence>
<evidence type="ECO:0000256" key="2">
    <source>
        <dbReference type="ARBA" id="ARBA00022679"/>
    </source>
</evidence>
<dbReference type="EMBL" id="OZ020110">
    <property type="protein sequence ID" value="CAK9262917.1"/>
    <property type="molecule type" value="Genomic_DNA"/>
</dbReference>
<dbReference type="InterPro" id="IPR035902">
    <property type="entry name" value="Nuc_phospho_transferase"/>
</dbReference>
<dbReference type="Pfam" id="PF00591">
    <property type="entry name" value="Glycos_transf_3"/>
    <property type="match status" value="1"/>
</dbReference>
<feature type="domain" description="Glycosyl transferase family 3" evidence="3">
    <location>
        <begin position="151"/>
        <end position="398"/>
    </location>
</feature>
<dbReference type="SUPFAM" id="SSF52418">
    <property type="entry name" value="Nucleoside phosphorylase/phosphoribosyltransferase catalytic domain"/>
    <property type="match status" value="1"/>
</dbReference>
<evidence type="ECO:0000256" key="1">
    <source>
        <dbReference type="ARBA" id="ARBA00022676"/>
    </source>
</evidence>
<dbReference type="InterPro" id="IPR036320">
    <property type="entry name" value="Glycosyl_Trfase_fam3_N_dom_sf"/>
</dbReference>
<proteinExistence type="inferred from homology"/>